<dbReference type="InterPro" id="IPR050990">
    <property type="entry name" value="UPF0237/GcvR_regulator"/>
</dbReference>
<accession>C5L6C3</accession>
<dbReference type="PANTHER" id="PTHR34875:SF5">
    <property type="entry name" value="GLYCINE CLEAVAGE SYSTEM TRANSCRIPTIONAL REPRESSOR"/>
    <property type="match status" value="1"/>
</dbReference>
<name>C5L6C3_PERM5</name>
<dbReference type="InParanoid" id="C5L6C3"/>
<dbReference type="RefSeq" id="XP_002775934.1">
    <property type="nucleotide sequence ID" value="XM_002775888.1"/>
</dbReference>
<evidence type="ECO:0000313" key="2">
    <source>
        <dbReference type="EMBL" id="EER07750.1"/>
    </source>
</evidence>
<dbReference type="OrthoDB" id="412492at2759"/>
<dbReference type="Proteomes" id="UP000007800">
    <property type="component" value="Unassembled WGS sequence"/>
</dbReference>
<sequence>MPGLRCMSSETATPFESVIVCVSGTNKVGFVRDLCRGCIHPVGGSLGRTRMAILGQDFTVMAEVNLQSERVEELKEKLADAFPEYLIGVKRTLKEVTGQDTGTPTLRRQLRICGPDEHNILGRFCEYLAQKDIDILDLKSEVVSGSHIGYDVFDTTMTIGIPVGEDAATEHLQQELSKLGELCEKVIHVYLSVVFARFSGSDEAFAGKDGLRQQLHKLLFDLVAEKCRVQRMSELATWATMGDTAGRGLLEKYNEAGQSLSIAAERAKDGGVSNGRNSKSAPIHTTVVSIGDDDSVEVIRIIPEAQGVLLTDIERLWYDKYGKNLQPVLELAGYRNTSRFIHTCPGLPRCRGGQKQQGFIKTPICLADGIRTDITESPVSEARVSRIYANSAPPSSPSATPESTAMLGLHGITGKNISVDLISAIITNFYGGEKQTTTSRSAERLSCTTDAAAAEALFGLLTFFCDGTPAATTAYGQCGYADSAADNSNSFLQQVRWY</sequence>
<dbReference type="AlphaFoldDB" id="C5L6C3"/>
<keyword evidence="3" id="KW-1185">Reference proteome</keyword>
<gene>
    <name evidence="2" type="ORF">Pmar_PMAR029040</name>
</gene>
<evidence type="ECO:0000313" key="3">
    <source>
        <dbReference type="Proteomes" id="UP000007800"/>
    </source>
</evidence>
<dbReference type="SUPFAM" id="SSF55021">
    <property type="entry name" value="ACT-like"/>
    <property type="match status" value="1"/>
</dbReference>
<organism evidence="3">
    <name type="scientific">Perkinsus marinus (strain ATCC 50983 / TXsc)</name>
    <dbReference type="NCBI Taxonomy" id="423536"/>
    <lineage>
        <taxon>Eukaryota</taxon>
        <taxon>Sar</taxon>
        <taxon>Alveolata</taxon>
        <taxon>Perkinsozoa</taxon>
        <taxon>Perkinsea</taxon>
        <taxon>Perkinsida</taxon>
        <taxon>Perkinsidae</taxon>
        <taxon>Perkinsus</taxon>
    </lineage>
</organism>
<evidence type="ECO:0000259" key="1">
    <source>
        <dbReference type="PROSITE" id="PS51671"/>
    </source>
</evidence>
<dbReference type="InterPro" id="IPR002912">
    <property type="entry name" value="ACT_dom"/>
</dbReference>
<dbReference type="GeneID" id="9042699"/>
<dbReference type="EMBL" id="GG679756">
    <property type="protein sequence ID" value="EER07750.1"/>
    <property type="molecule type" value="Genomic_DNA"/>
</dbReference>
<dbReference type="InterPro" id="IPR045865">
    <property type="entry name" value="ACT-like_dom_sf"/>
</dbReference>
<dbReference type="Gene3D" id="3.30.70.260">
    <property type="match status" value="2"/>
</dbReference>
<protein>
    <recommendedName>
        <fullName evidence="1">ACT domain-containing protein</fullName>
    </recommendedName>
</protein>
<proteinExistence type="predicted"/>
<reference evidence="2 3" key="1">
    <citation type="submission" date="2008-07" db="EMBL/GenBank/DDBJ databases">
        <authorList>
            <person name="El-Sayed N."/>
            <person name="Caler E."/>
            <person name="Inman J."/>
            <person name="Amedeo P."/>
            <person name="Hass B."/>
            <person name="Wortman J."/>
        </authorList>
    </citation>
    <scope>NUCLEOTIDE SEQUENCE [LARGE SCALE GENOMIC DNA]</scope>
    <source>
        <strain evidence="3">ATCC 50983 / TXsc</strain>
    </source>
</reference>
<dbReference type="PANTHER" id="PTHR34875">
    <property type="entry name" value="UPF0237 PROTEIN MJ1558"/>
    <property type="match status" value="1"/>
</dbReference>
<feature type="domain" description="ACT" evidence="1">
    <location>
        <begin position="109"/>
        <end position="194"/>
    </location>
</feature>
<dbReference type="PROSITE" id="PS51671">
    <property type="entry name" value="ACT"/>
    <property type="match status" value="1"/>
</dbReference>